<evidence type="ECO:0000259" key="3">
    <source>
        <dbReference type="Pfam" id="PF00688"/>
    </source>
</evidence>
<keyword evidence="2" id="KW-0732">Signal</keyword>
<protein>
    <recommendedName>
        <fullName evidence="3">TGF-beta propeptide domain-containing protein</fullName>
    </recommendedName>
</protein>
<feature type="compositionally biased region" description="Low complexity" evidence="1">
    <location>
        <begin position="119"/>
        <end position="130"/>
    </location>
</feature>
<feature type="region of interest" description="Disordered" evidence="1">
    <location>
        <begin position="115"/>
        <end position="148"/>
    </location>
</feature>
<accession>A0A401TWE9</accession>
<feature type="compositionally biased region" description="Pro residues" evidence="1">
    <location>
        <begin position="139"/>
        <end position="148"/>
    </location>
</feature>
<reference evidence="4 5" key="1">
    <citation type="journal article" date="2018" name="Nat. Ecol. Evol.">
        <title>Shark genomes provide insights into elasmobranch evolution and the origin of vertebrates.</title>
        <authorList>
            <person name="Hara Y"/>
            <person name="Yamaguchi K"/>
            <person name="Onimaru K"/>
            <person name="Kadota M"/>
            <person name="Koyanagi M"/>
            <person name="Keeley SD"/>
            <person name="Tatsumi K"/>
            <person name="Tanaka K"/>
            <person name="Motone F"/>
            <person name="Kageyama Y"/>
            <person name="Nozu R"/>
            <person name="Adachi N"/>
            <person name="Nishimura O"/>
            <person name="Nakagawa R"/>
            <person name="Tanegashima C"/>
            <person name="Kiyatake I"/>
            <person name="Matsumoto R"/>
            <person name="Murakumo K"/>
            <person name="Nishida K"/>
            <person name="Terakita A"/>
            <person name="Kuratani S"/>
            <person name="Sato K"/>
            <person name="Hyodo S Kuraku.S."/>
        </authorList>
    </citation>
    <scope>NUCLEOTIDE SEQUENCE [LARGE SCALE GENOMIC DNA]</scope>
</reference>
<dbReference type="AlphaFoldDB" id="A0A401TWE9"/>
<dbReference type="EMBL" id="BEZZ01209227">
    <property type="protein sequence ID" value="GCC46977.1"/>
    <property type="molecule type" value="Genomic_DNA"/>
</dbReference>
<gene>
    <name evidence="4" type="ORF">chiPu_0031419</name>
</gene>
<dbReference type="Proteomes" id="UP000287033">
    <property type="component" value="Unassembled WGS sequence"/>
</dbReference>
<evidence type="ECO:0000256" key="1">
    <source>
        <dbReference type="SAM" id="MobiDB-lite"/>
    </source>
</evidence>
<feature type="signal peptide" evidence="2">
    <location>
        <begin position="1"/>
        <end position="21"/>
    </location>
</feature>
<evidence type="ECO:0000256" key="2">
    <source>
        <dbReference type="SAM" id="SignalP"/>
    </source>
</evidence>
<dbReference type="InterPro" id="IPR001111">
    <property type="entry name" value="TGF-b_propeptide"/>
</dbReference>
<sequence>MSLFLSVLVLLLVSCVPTAWSFSICPNLDLDLYRHRRIEAIRGQILSKLQLSEAPDLDDLPDEVPLEIILLYNSTRDMLRQRVRHRETLCMRSSQMEYYAKDMYRLDMAPASYRESKLKPSLSPSPQLPKESGQTLFIPLPPAPQGVR</sequence>
<evidence type="ECO:0000313" key="4">
    <source>
        <dbReference type="EMBL" id="GCC46977.1"/>
    </source>
</evidence>
<dbReference type="STRING" id="137246.A0A401TWE9"/>
<dbReference type="OMA" id="RIPMETP"/>
<comment type="caution">
    <text evidence="4">The sequence shown here is derived from an EMBL/GenBank/DDBJ whole genome shotgun (WGS) entry which is preliminary data.</text>
</comment>
<feature type="non-terminal residue" evidence="4">
    <location>
        <position position="148"/>
    </location>
</feature>
<keyword evidence="5" id="KW-1185">Reference proteome</keyword>
<evidence type="ECO:0000313" key="5">
    <source>
        <dbReference type="Proteomes" id="UP000287033"/>
    </source>
</evidence>
<proteinExistence type="predicted"/>
<dbReference type="Pfam" id="PF00688">
    <property type="entry name" value="TGFb_propeptide"/>
    <property type="match status" value="1"/>
</dbReference>
<organism evidence="4 5">
    <name type="scientific">Chiloscyllium punctatum</name>
    <name type="common">Brownbanded bambooshark</name>
    <name type="synonym">Hemiscyllium punctatum</name>
    <dbReference type="NCBI Taxonomy" id="137246"/>
    <lineage>
        <taxon>Eukaryota</taxon>
        <taxon>Metazoa</taxon>
        <taxon>Chordata</taxon>
        <taxon>Craniata</taxon>
        <taxon>Vertebrata</taxon>
        <taxon>Chondrichthyes</taxon>
        <taxon>Elasmobranchii</taxon>
        <taxon>Galeomorphii</taxon>
        <taxon>Galeoidea</taxon>
        <taxon>Orectolobiformes</taxon>
        <taxon>Hemiscylliidae</taxon>
        <taxon>Chiloscyllium</taxon>
    </lineage>
</organism>
<name>A0A401TWE9_CHIPU</name>
<feature type="chain" id="PRO_5018967674" description="TGF-beta propeptide domain-containing protein" evidence="2">
    <location>
        <begin position="22"/>
        <end position="148"/>
    </location>
</feature>
<feature type="domain" description="TGF-beta propeptide" evidence="3">
    <location>
        <begin position="23"/>
        <end position="92"/>
    </location>
</feature>
<dbReference type="Gene3D" id="2.60.120.970">
    <property type="match status" value="1"/>
</dbReference>
<dbReference type="OrthoDB" id="8863549at2759"/>